<protein>
    <recommendedName>
        <fullName evidence="19">Bifunctional NAD(P)H-hydrate repair enzyme</fullName>
    </recommendedName>
    <alternativeName>
        <fullName evidence="19">Nicotinamide nucleotide repair protein</fullName>
    </alternativeName>
    <domain>
        <recommendedName>
            <fullName evidence="19">ADP-dependent (S)-NAD(P)H-hydrate dehydratase</fullName>
            <ecNumber evidence="19">4.2.1.136</ecNumber>
        </recommendedName>
        <alternativeName>
            <fullName evidence="19">ADP-dependent NAD(P)HX dehydratase</fullName>
        </alternativeName>
    </domain>
    <domain>
        <recommendedName>
            <fullName evidence="19">NAD(P)H-hydrate epimerase</fullName>
            <ecNumber evidence="19">5.1.99.6</ecNumber>
        </recommendedName>
    </domain>
</protein>
<comment type="similarity">
    <text evidence="17">Belongs to the NnrD/CARKD family.</text>
</comment>
<comment type="catalytic activity">
    <reaction evidence="16 17 19">
        <text>(6S)-NADPHX + ADP = AMP + phosphate + NADPH + H(+)</text>
        <dbReference type="Rhea" id="RHEA:32235"/>
        <dbReference type="ChEBI" id="CHEBI:15378"/>
        <dbReference type="ChEBI" id="CHEBI:43474"/>
        <dbReference type="ChEBI" id="CHEBI:57783"/>
        <dbReference type="ChEBI" id="CHEBI:64076"/>
        <dbReference type="ChEBI" id="CHEBI:456215"/>
        <dbReference type="ChEBI" id="CHEBI:456216"/>
        <dbReference type="EC" id="4.2.1.136"/>
    </reaction>
</comment>
<keyword evidence="10 17" id="KW-0520">NAD</keyword>
<feature type="binding site" evidence="17">
    <location>
        <position position="439"/>
    </location>
    <ligand>
        <name>(6S)-NADPHX</name>
        <dbReference type="ChEBI" id="CHEBI:64076"/>
    </ligand>
</feature>
<feature type="domain" description="YjeF C-terminal" evidence="20">
    <location>
        <begin position="223"/>
        <end position="497"/>
    </location>
</feature>
<evidence type="ECO:0000313" key="23">
    <source>
        <dbReference type="Proteomes" id="UP000243924"/>
    </source>
</evidence>
<feature type="binding site" evidence="18">
    <location>
        <position position="158"/>
    </location>
    <ligand>
        <name>(6S)-NADPHX</name>
        <dbReference type="ChEBI" id="CHEBI:64076"/>
    </ligand>
</feature>
<evidence type="ECO:0000256" key="6">
    <source>
        <dbReference type="ARBA" id="ARBA00022741"/>
    </source>
</evidence>
<dbReference type="EMBL" id="LT629787">
    <property type="protein sequence ID" value="SDU19421.1"/>
    <property type="molecule type" value="Genomic_DNA"/>
</dbReference>
<dbReference type="Pfam" id="PF01256">
    <property type="entry name" value="Carb_kinase"/>
    <property type="match status" value="1"/>
</dbReference>
<dbReference type="STRING" id="1434072.SAMN05216210_2332"/>
<dbReference type="GO" id="GO:0005524">
    <property type="term" value="F:ATP binding"/>
    <property type="evidence" value="ECO:0007669"/>
    <property type="project" value="UniProtKB-UniRule"/>
</dbReference>
<name>A0A1H2GJ27_9GAMM</name>
<keyword evidence="5 18" id="KW-0479">Metal-binding</keyword>
<comment type="caution">
    <text evidence="18">Lacks conserved residue(s) required for the propagation of feature annotation.</text>
</comment>
<feature type="binding site" evidence="17">
    <location>
        <begin position="406"/>
        <end position="410"/>
    </location>
    <ligand>
        <name>AMP</name>
        <dbReference type="ChEBI" id="CHEBI:456215"/>
    </ligand>
</feature>
<feature type="binding site" evidence="18">
    <location>
        <position position="125"/>
    </location>
    <ligand>
        <name>K(+)</name>
        <dbReference type="ChEBI" id="CHEBI:29103"/>
    </ligand>
</feature>
<evidence type="ECO:0000256" key="10">
    <source>
        <dbReference type="ARBA" id="ARBA00023027"/>
    </source>
</evidence>
<feature type="binding site" evidence="17">
    <location>
        <position position="438"/>
    </location>
    <ligand>
        <name>AMP</name>
        <dbReference type="ChEBI" id="CHEBI:456215"/>
    </ligand>
</feature>
<dbReference type="PIRSF" id="PIRSF017184">
    <property type="entry name" value="Nnr"/>
    <property type="match status" value="1"/>
</dbReference>
<evidence type="ECO:0000256" key="16">
    <source>
        <dbReference type="ARBA" id="ARBA00049209"/>
    </source>
</evidence>
<comment type="similarity">
    <text evidence="4 19">In the C-terminal section; belongs to the NnrD/CARKD family.</text>
</comment>
<dbReference type="GO" id="GO:0052855">
    <property type="term" value="F:ADP-dependent NAD(P)H-hydrate dehydratase activity"/>
    <property type="evidence" value="ECO:0007669"/>
    <property type="project" value="UniProtKB-UniRule"/>
</dbReference>
<keyword evidence="9 18" id="KW-0630">Potassium</keyword>
<feature type="binding site" evidence="17">
    <location>
        <position position="319"/>
    </location>
    <ligand>
        <name>(6S)-NADPHX</name>
        <dbReference type="ChEBI" id="CHEBI:64076"/>
    </ligand>
</feature>
<dbReference type="Pfam" id="PF03853">
    <property type="entry name" value="YjeF_N"/>
    <property type="match status" value="1"/>
</dbReference>
<feature type="binding site" evidence="17">
    <location>
        <position position="258"/>
    </location>
    <ligand>
        <name>(6S)-NADPHX</name>
        <dbReference type="ChEBI" id="CHEBI:64076"/>
    </ligand>
</feature>
<feature type="binding site" evidence="17">
    <location>
        <position position="369"/>
    </location>
    <ligand>
        <name>(6S)-NADPHX</name>
        <dbReference type="ChEBI" id="CHEBI:64076"/>
    </ligand>
</feature>
<keyword evidence="8 17" id="KW-0521">NADP</keyword>
<evidence type="ECO:0000256" key="11">
    <source>
        <dbReference type="ARBA" id="ARBA00023235"/>
    </source>
</evidence>
<evidence type="ECO:0000256" key="17">
    <source>
        <dbReference type="HAMAP-Rule" id="MF_01965"/>
    </source>
</evidence>
<comment type="catalytic activity">
    <reaction evidence="2 18 19">
        <text>(6R)-NADPHX = (6S)-NADPHX</text>
        <dbReference type="Rhea" id="RHEA:32227"/>
        <dbReference type="ChEBI" id="CHEBI:64076"/>
        <dbReference type="ChEBI" id="CHEBI:64077"/>
        <dbReference type="EC" id="5.1.99.6"/>
    </reaction>
</comment>
<dbReference type="GO" id="GO:0052856">
    <property type="term" value="F:NAD(P)HX epimerase activity"/>
    <property type="evidence" value="ECO:0007669"/>
    <property type="project" value="UniProtKB-UniRule"/>
</dbReference>
<dbReference type="GO" id="GO:0110051">
    <property type="term" value="P:metabolite repair"/>
    <property type="evidence" value="ECO:0007669"/>
    <property type="project" value="TreeGrafter"/>
</dbReference>
<evidence type="ECO:0000256" key="5">
    <source>
        <dbReference type="ARBA" id="ARBA00022723"/>
    </source>
</evidence>
<evidence type="ECO:0000256" key="1">
    <source>
        <dbReference type="ARBA" id="ARBA00000013"/>
    </source>
</evidence>
<comment type="similarity">
    <text evidence="18">Belongs to the NnrE/AIBP family.</text>
</comment>
<feature type="binding site" evidence="18">
    <location>
        <position position="63"/>
    </location>
    <ligand>
        <name>K(+)</name>
        <dbReference type="ChEBI" id="CHEBI:29103"/>
    </ligand>
</feature>
<sequence length="499" mass="50870">MANDFPAALYSAAATRELDAALIAGGISGLELMRRAADALWQALQARWPRAGVLTVFCGAGNNAGDGYLLAHQALAAGWEVSIYYLADPQRLQGDAATAWQRAAGAGIRIQAWAPGQPLEGVLVDALLGTGITGEVRANVAAAIAAINASNLPVVAVDLPSGLDADTGRIGGIAVKAQLTVTFIAAKLGLLTAQGPDHCGELVFAPLAELPIETPAALARILDLPALLAQRPPRARSAHKGQFGHLLLLGGDQGMGGAIMLAAETALRSGAGRVSVLTRAEHVPALLARCPEVMVKAVTEAHQASELLARANALVIGPGLGQSTWSHSLLEQALSAGLPQILDADALNLIAADPGLAVKLDSRTLMTPHPAEAARLLGCTTAEVQDDRPAAVHALAQQYSCQVVLKGVGSLTTGLPSAPGVLGLCRAGNPGMATAGMGDVLSGVCGALLAQGLPPATALQLAVLVHARAGDMAAEQGQWGLLASDLIMPVRRLLNGFSE</sequence>
<dbReference type="HAMAP" id="MF_01965">
    <property type="entry name" value="NADHX_dehydratase"/>
    <property type="match status" value="1"/>
</dbReference>
<keyword evidence="23" id="KW-1185">Reference proteome</keyword>
<dbReference type="HAMAP" id="MF_01966">
    <property type="entry name" value="NADHX_epimerase"/>
    <property type="match status" value="1"/>
</dbReference>
<dbReference type="PROSITE" id="PS51383">
    <property type="entry name" value="YJEF_C_3"/>
    <property type="match status" value="1"/>
</dbReference>
<comment type="similarity">
    <text evidence="3 19">In the N-terminal section; belongs to the NnrE/AIBP family.</text>
</comment>
<dbReference type="SUPFAM" id="SSF53613">
    <property type="entry name" value="Ribokinase-like"/>
    <property type="match status" value="1"/>
</dbReference>
<dbReference type="PANTHER" id="PTHR12592">
    <property type="entry name" value="ATP-DEPENDENT (S)-NAD(P)H-HYDRATE DEHYDRATASE FAMILY MEMBER"/>
    <property type="match status" value="1"/>
</dbReference>
<feature type="binding site" evidence="18">
    <location>
        <begin position="129"/>
        <end position="135"/>
    </location>
    <ligand>
        <name>(6S)-NADPHX</name>
        <dbReference type="ChEBI" id="CHEBI:64076"/>
    </ligand>
</feature>
<dbReference type="Gene3D" id="3.40.50.10260">
    <property type="entry name" value="YjeF N-terminal domain"/>
    <property type="match status" value="1"/>
</dbReference>
<dbReference type="EC" id="5.1.99.6" evidence="19"/>
<keyword evidence="12 17" id="KW-0456">Lyase</keyword>
<comment type="cofactor">
    <cofactor evidence="18 19">
        <name>K(+)</name>
        <dbReference type="ChEBI" id="CHEBI:29103"/>
    </cofactor>
    <text evidence="18 19">Binds 1 potassium ion per subunit.</text>
</comment>
<dbReference type="EC" id="4.2.1.136" evidence="19"/>
<comment type="catalytic activity">
    <reaction evidence="1 18 19">
        <text>(6R)-NADHX = (6S)-NADHX</text>
        <dbReference type="Rhea" id="RHEA:32215"/>
        <dbReference type="ChEBI" id="CHEBI:64074"/>
        <dbReference type="ChEBI" id="CHEBI:64075"/>
        <dbReference type="EC" id="5.1.99.6"/>
    </reaction>
</comment>
<dbReference type="Gene3D" id="3.40.1190.20">
    <property type="match status" value="1"/>
</dbReference>
<comment type="subunit">
    <text evidence="17">Homotetramer.</text>
</comment>
<dbReference type="OrthoDB" id="9806925at2"/>
<dbReference type="NCBIfam" id="TIGR00197">
    <property type="entry name" value="yjeF_nterm"/>
    <property type="match status" value="1"/>
</dbReference>
<comment type="function">
    <text evidence="14 19">Bifunctional enzyme that catalyzes the epimerization of the S- and R-forms of NAD(P)HX and the dehydration of the S-form of NAD(P)HX at the expense of ADP, which is converted to AMP. This allows the repair of both epimers of NAD(P)HX, a damaged form of NAD(P)H that is a result of enzymatic or heat-dependent hydration.</text>
</comment>
<dbReference type="InterPro" id="IPR029056">
    <property type="entry name" value="Ribokinase-like"/>
</dbReference>
<evidence type="ECO:0000256" key="18">
    <source>
        <dbReference type="HAMAP-Rule" id="MF_01966"/>
    </source>
</evidence>
<comment type="function">
    <text evidence="17">Catalyzes the dehydration of the S-form of NAD(P)HX at the expense of ADP, which is converted to AMP. Together with NAD(P)HX epimerase, which catalyzes the epimerization of the S- and R-forms, the enzyme allows the repair of both epimers of NAD(P)HX, a damaged form of NAD(P)H that is a result of enzymatic or heat-dependent hydration.</text>
</comment>
<dbReference type="GO" id="GO:0046496">
    <property type="term" value="P:nicotinamide nucleotide metabolic process"/>
    <property type="evidence" value="ECO:0007669"/>
    <property type="project" value="UniProtKB-UniRule"/>
</dbReference>
<evidence type="ECO:0000256" key="12">
    <source>
        <dbReference type="ARBA" id="ARBA00023239"/>
    </source>
</evidence>
<reference evidence="23" key="1">
    <citation type="submission" date="2016-10" db="EMBL/GenBank/DDBJ databases">
        <authorList>
            <person name="Varghese N."/>
            <person name="Submissions S."/>
        </authorList>
    </citation>
    <scope>NUCLEOTIDE SEQUENCE [LARGE SCALE GENOMIC DNA]</scope>
    <source>
        <strain evidence="23">CECT 8338</strain>
    </source>
</reference>
<evidence type="ECO:0000256" key="4">
    <source>
        <dbReference type="ARBA" id="ARBA00009524"/>
    </source>
</evidence>
<evidence type="ECO:0000256" key="14">
    <source>
        <dbReference type="ARBA" id="ARBA00025153"/>
    </source>
</evidence>
<comment type="cofactor">
    <cofactor evidence="17">
        <name>Mg(2+)</name>
        <dbReference type="ChEBI" id="CHEBI:18420"/>
    </cofactor>
</comment>
<evidence type="ECO:0000256" key="9">
    <source>
        <dbReference type="ARBA" id="ARBA00022958"/>
    </source>
</evidence>
<dbReference type="AlphaFoldDB" id="A0A1H2GJ27"/>
<dbReference type="PROSITE" id="PS51385">
    <property type="entry name" value="YJEF_N"/>
    <property type="match status" value="1"/>
</dbReference>
<evidence type="ECO:0000256" key="2">
    <source>
        <dbReference type="ARBA" id="ARBA00000909"/>
    </source>
</evidence>
<dbReference type="InterPro" id="IPR036652">
    <property type="entry name" value="YjeF_N_dom_sf"/>
</dbReference>
<dbReference type="InterPro" id="IPR030677">
    <property type="entry name" value="Nnr"/>
</dbReference>
<keyword evidence="6 17" id="KW-0547">Nucleotide-binding</keyword>
<comment type="function">
    <text evidence="18">Catalyzes the epimerization of the S- and R-forms of NAD(P)HX, a damaged form of NAD(P)H that is a result of enzymatic or heat-dependent hydration. This is a prerequisite for the S-specific NAD(P)H-hydrate dehydratase to allow the repair of both epimers of NAD(P)HX.</text>
</comment>
<keyword evidence="7 17" id="KW-0067">ATP-binding</keyword>
<evidence type="ECO:0000256" key="7">
    <source>
        <dbReference type="ARBA" id="ARBA00022840"/>
    </source>
</evidence>
<gene>
    <name evidence="18" type="primary">nnrE</name>
    <name evidence="17" type="synonym">nnrD</name>
    <name evidence="22" type="ORF">SAMN05216210_2332</name>
</gene>
<dbReference type="InterPro" id="IPR000631">
    <property type="entry name" value="CARKD"/>
</dbReference>
<feature type="binding site" evidence="18">
    <location>
        <position position="161"/>
    </location>
    <ligand>
        <name>K(+)</name>
        <dbReference type="ChEBI" id="CHEBI:29103"/>
    </ligand>
</feature>
<keyword evidence="11 18" id="KW-0413">Isomerase</keyword>
<accession>A0A1H2GJ27</accession>
<evidence type="ECO:0000313" key="22">
    <source>
        <dbReference type="EMBL" id="SDU19421.1"/>
    </source>
</evidence>
<evidence type="ECO:0000256" key="19">
    <source>
        <dbReference type="PIRNR" id="PIRNR017184"/>
    </source>
</evidence>
<keyword evidence="13" id="KW-0511">Multifunctional enzyme</keyword>
<dbReference type="RefSeq" id="WP_092387100.1">
    <property type="nucleotide sequence ID" value="NZ_LT629787.1"/>
</dbReference>
<evidence type="ECO:0000259" key="20">
    <source>
        <dbReference type="PROSITE" id="PS51383"/>
    </source>
</evidence>
<dbReference type="InterPro" id="IPR004443">
    <property type="entry name" value="YjeF_N_dom"/>
</dbReference>
<dbReference type="SUPFAM" id="SSF64153">
    <property type="entry name" value="YjeF N-terminal domain-like"/>
    <property type="match status" value="1"/>
</dbReference>
<dbReference type="GO" id="GO:0046872">
    <property type="term" value="F:metal ion binding"/>
    <property type="evidence" value="ECO:0007669"/>
    <property type="project" value="UniProtKB-UniRule"/>
</dbReference>
<evidence type="ECO:0000256" key="15">
    <source>
        <dbReference type="ARBA" id="ARBA00048238"/>
    </source>
</evidence>
<evidence type="ECO:0000256" key="8">
    <source>
        <dbReference type="ARBA" id="ARBA00022857"/>
    </source>
</evidence>
<proteinExistence type="inferred from homology"/>
<evidence type="ECO:0000256" key="3">
    <source>
        <dbReference type="ARBA" id="ARBA00006001"/>
    </source>
</evidence>
<dbReference type="NCBIfam" id="TIGR00196">
    <property type="entry name" value="yjeF_cterm"/>
    <property type="match status" value="1"/>
</dbReference>
<comment type="catalytic activity">
    <reaction evidence="15 17 19">
        <text>(6S)-NADHX + ADP = AMP + phosphate + NADH + H(+)</text>
        <dbReference type="Rhea" id="RHEA:32223"/>
        <dbReference type="ChEBI" id="CHEBI:15378"/>
        <dbReference type="ChEBI" id="CHEBI:43474"/>
        <dbReference type="ChEBI" id="CHEBI:57945"/>
        <dbReference type="ChEBI" id="CHEBI:64074"/>
        <dbReference type="ChEBI" id="CHEBI:456215"/>
        <dbReference type="ChEBI" id="CHEBI:456216"/>
        <dbReference type="EC" id="4.2.1.136"/>
    </reaction>
</comment>
<dbReference type="PANTHER" id="PTHR12592:SF0">
    <property type="entry name" value="ATP-DEPENDENT (S)-NAD(P)H-HYDRATE DEHYDRATASE"/>
    <property type="match status" value="1"/>
</dbReference>
<dbReference type="Proteomes" id="UP000243924">
    <property type="component" value="Chromosome I"/>
</dbReference>
<organism evidence="22 23">
    <name type="scientific">Halopseudomonas salegens</name>
    <dbReference type="NCBI Taxonomy" id="1434072"/>
    <lineage>
        <taxon>Bacteria</taxon>
        <taxon>Pseudomonadati</taxon>
        <taxon>Pseudomonadota</taxon>
        <taxon>Gammaproteobacteria</taxon>
        <taxon>Pseudomonadales</taxon>
        <taxon>Pseudomonadaceae</taxon>
        <taxon>Halopseudomonas</taxon>
    </lineage>
</organism>
<feature type="domain" description="YjeF N-terminal" evidence="21">
    <location>
        <begin position="15"/>
        <end position="215"/>
    </location>
</feature>
<evidence type="ECO:0000259" key="21">
    <source>
        <dbReference type="PROSITE" id="PS51385"/>
    </source>
</evidence>
<evidence type="ECO:0000256" key="13">
    <source>
        <dbReference type="ARBA" id="ARBA00023268"/>
    </source>
</evidence>
<dbReference type="CDD" id="cd01171">
    <property type="entry name" value="YXKO-related"/>
    <property type="match status" value="1"/>
</dbReference>